<protein>
    <recommendedName>
        <fullName evidence="3">CxC2-like cysteine cluster KDZ transposase-associated domain-containing protein</fullName>
    </recommendedName>
</protein>
<evidence type="ECO:0000313" key="1">
    <source>
        <dbReference type="EMBL" id="KDQ50022.1"/>
    </source>
</evidence>
<accession>A0A067PG89</accession>
<dbReference type="HOGENOM" id="CLU_003703_1_1_1"/>
<dbReference type="EMBL" id="KL197768">
    <property type="protein sequence ID" value="KDQ50022.1"/>
    <property type="molecule type" value="Genomic_DNA"/>
</dbReference>
<evidence type="ECO:0008006" key="3">
    <source>
        <dbReference type="Google" id="ProtNLM"/>
    </source>
</evidence>
<organism evidence="1 2">
    <name type="scientific">Jaapia argillacea MUCL 33604</name>
    <dbReference type="NCBI Taxonomy" id="933084"/>
    <lineage>
        <taxon>Eukaryota</taxon>
        <taxon>Fungi</taxon>
        <taxon>Dikarya</taxon>
        <taxon>Basidiomycota</taxon>
        <taxon>Agaricomycotina</taxon>
        <taxon>Agaricomycetes</taxon>
        <taxon>Agaricomycetidae</taxon>
        <taxon>Jaapiales</taxon>
        <taxon>Jaapiaceae</taxon>
        <taxon>Jaapia</taxon>
    </lineage>
</organism>
<gene>
    <name evidence="1" type="ORF">JAAARDRAFT_142578</name>
</gene>
<dbReference type="InParanoid" id="A0A067PG89"/>
<dbReference type="OrthoDB" id="3263156at2759"/>
<keyword evidence="2" id="KW-1185">Reference proteome</keyword>
<evidence type="ECO:0000313" key="2">
    <source>
        <dbReference type="Proteomes" id="UP000027265"/>
    </source>
</evidence>
<name>A0A067PG89_9AGAM</name>
<proteinExistence type="predicted"/>
<dbReference type="STRING" id="933084.A0A067PG89"/>
<dbReference type="Proteomes" id="UP000027265">
    <property type="component" value="Unassembled WGS sequence"/>
</dbReference>
<reference evidence="2" key="1">
    <citation type="journal article" date="2014" name="Proc. Natl. Acad. Sci. U.S.A.">
        <title>Extensive sampling of basidiomycete genomes demonstrates inadequacy of the white-rot/brown-rot paradigm for wood decay fungi.</title>
        <authorList>
            <person name="Riley R."/>
            <person name="Salamov A.A."/>
            <person name="Brown D.W."/>
            <person name="Nagy L.G."/>
            <person name="Floudas D."/>
            <person name="Held B.W."/>
            <person name="Levasseur A."/>
            <person name="Lombard V."/>
            <person name="Morin E."/>
            <person name="Otillar R."/>
            <person name="Lindquist E.A."/>
            <person name="Sun H."/>
            <person name="LaButti K.M."/>
            <person name="Schmutz J."/>
            <person name="Jabbour D."/>
            <person name="Luo H."/>
            <person name="Baker S.E."/>
            <person name="Pisabarro A.G."/>
            <person name="Walton J.D."/>
            <person name="Blanchette R.A."/>
            <person name="Henrissat B."/>
            <person name="Martin F."/>
            <person name="Cullen D."/>
            <person name="Hibbett D.S."/>
            <person name="Grigoriev I.V."/>
        </authorList>
    </citation>
    <scope>NUCLEOTIDE SEQUENCE [LARGE SCALE GENOMIC DNA]</scope>
    <source>
        <strain evidence="2">MUCL 33604</strain>
    </source>
</reference>
<dbReference type="AlphaFoldDB" id="A0A067PG89"/>
<sequence>MYSHFDRQPPHRILNDFLSHWAQPLLDILRVHETDQCVNQPCYSCKGPVALYCCEECQNPPMQCESCIVAHHVHSPFHRILRWSGNHFRRTTLDELGLLHHLGHHGEPCPSVNALLKQFQNFSTTAQVSAHHFYAMIKKQTNNAFATDVKDRYRELMMAEHQYSYIRALKRNNLDVAKQLPLDSLTVLCPACPQPGINMDLNWRDRPSSER</sequence>